<dbReference type="OrthoDB" id="9803892at2"/>
<dbReference type="EMBL" id="OMOD01000157">
    <property type="protein sequence ID" value="SPF45880.1"/>
    <property type="molecule type" value="Genomic_DNA"/>
</dbReference>
<dbReference type="PANTHER" id="PTHR10491">
    <property type="entry name" value="DTDP-4-DEHYDRORHAMNOSE REDUCTASE"/>
    <property type="match status" value="1"/>
</dbReference>
<dbReference type="GO" id="GO:0008831">
    <property type="term" value="F:dTDP-4-dehydrorhamnose reductase activity"/>
    <property type="evidence" value="ECO:0007669"/>
    <property type="project" value="UniProtKB-EC"/>
</dbReference>
<evidence type="ECO:0000256" key="1">
    <source>
        <dbReference type="ARBA" id="ARBA00004781"/>
    </source>
</evidence>
<dbReference type="Gene3D" id="3.40.50.720">
    <property type="entry name" value="NAD(P)-binding Rossmann-like Domain"/>
    <property type="match status" value="1"/>
</dbReference>
<comment type="pathway">
    <text evidence="1 6">Carbohydrate biosynthesis; dTDP-L-rhamnose biosynthesis.</text>
</comment>
<dbReference type="Pfam" id="PF04321">
    <property type="entry name" value="RmlD_sub_bind"/>
    <property type="match status" value="1"/>
</dbReference>
<dbReference type="Proteomes" id="UP000238701">
    <property type="component" value="Unassembled WGS sequence"/>
</dbReference>
<accession>A0A2U3L207</accession>
<name>A0A2U3L207_9BACT</name>
<evidence type="ECO:0000256" key="2">
    <source>
        <dbReference type="ARBA" id="ARBA00010944"/>
    </source>
</evidence>
<dbReference type="SUPFAM" id="SSF51735">
    <property type="entry name" value="NAD(P)-binding Rossmann-fold domains"/>
    <property type="match status" value="1"/>
</dbReference>
<dbReference type="AlphaFoldDB" id="A0A2U3L207"/>
<organism evidence="8 9">
    <name type="scientific">Candidatus Sulfotelmatobacter kueseliae</name>
    <dbReference type="NCBI Taxonomy" id="2042962"/>
    <lineage>
        <taxon>Bacteria</taxon>
        <taxon>Pseudomonadati</taxon>
        <taxon>Acidobacteriota</taxon>
        <taxon>Terriglobia</taxon>
        <taxon>Terriglobales</taxon>
        <taxon>Candidatus Korobacteraceae</taxon>
        <taxon>Candidatus Sulfotelmatobacter</taxon>
    </lineage>
</organism>
<dbReference type="InterPro" id="IPR029903">
    <property type="entry name" value="RmlD-like-bd"/>
</dbReference>
<dbReference type="EC" id="1.1.1.133" evidence="3 6"/>
<comment type="function">
    <text evidence="6">Catalyzes the reduction of dTDP-6-deoxy-L-lyxo-4-hexulose to yield dTDP-L-rhamnose.</text>
</comment>
<evidence type="ECO:0000259" key="7">
    <source>
        <dbReference type="Pfam" id="PF04321"/>
    </source>
</evidence>
<reference evidence="9" key="1">
    <citation type="submission" date="2018-02" db="EMBL/GenBank/DDBJ databases">
        <authorList>
            <person name="Hausmann B."/>
        </authorList>
    </citation>
    <scope>NUCLEOTIDE SEQUENCE [LARGE SCALE GENOMIC DNA]</scope>
    <source>
        <strain evidence="9">Peat soil MAG SbA1</strain>
    </source>
</reference>
<evidence type="ECO:0000256" key="5">
    <source>
        <dbReference type="ARBA" id="ARBA00048200"/>
    </source>
</evidence>
<proteinExistence type="inferred from homology"/>
<feature type="domain" description="RmlD-like substrate binding" evidence="7">
    <location>
        <begin position="21"/>
        <end position="129"/>
    </location>
</feature>
<dbReference type="InterPro" id="IPR036291">
    <property type="entry name" value="NAD(P)-bd_dom_sf"/>
</dbReference>
<gene>
    <name evidence="8" type="ORF">SBA1_610010</name>
</gene>
<dbReference type="InterPro" id="IPR005913">
    <property type="entry name" value="dTDP_dehydrorham_reduct"/>
</dbReference>
<evidence type="ECO:0000313" key="9">
    <source>
        <dbReference type="Proteomes" id="UP000238701"/>
    </source>
</evidence>
<evidence type="ECO:0000256" key="4">
    <source>
        <dbReference type="ARBA" id="ARBA00017099"/>
    </source>
</evidence>
<dbReference type="PANTHER" id="PTHR10491:SF4">
    <property type="entry name" value="METHIONINE ADENOSYLTRANSFERASE 2 SUBUNIT BETA"/>
    <property type="match status" value="1"/>
</dbReference>
<keyword evidence="6" id="KW-0560">Oxidoreductase</keyword>
<keyword evidence="6" id="KW-0521">NADP</keyword>
<dbReference type="GO" id="GO:0019305">
    <property type="term" value="P:dTDP-rhamnose biosynthetic process"/>
    <property type="evidence" value="ECO:0007669"/>
    <property type="project" value="UniProtKB-UniPathway"/>
</dbReference>
<sequence>MDMATQGKGEFDSLLDSPGTLIIGRCGRLARALRHFFPRAIAIGRVGINIADDASVKRVVQEVRPSIVINCAAITDLPLCERDPAATRRINVEGVAHLATASREVGALLVHISSDYAAHPVNEYGRSKRDSESFGNLTIRARIYDGSHWAWESLRCGRRIQMTTCEFSNPISTTGLATFLPRLLEKGFHGVVSLGSKDPLSLFEVGLIWADVLGASRQLVQPCGPVASPYPRPANTVMPVQELVAAGIPVPSLASDACDHCAYFADYASA</sequence>
<evidence type="ECO:0000256" key="6">
    <source>
        <dbReference type="RuleBase" id="RU364082"/>
    </source>
</evidence>
<dbReference type="UniPathway" id="UPA00124"/>
<protein>
    <recommendedName>
        <fullName evidence="4 6">dTDP-4-dehydrorhamnose reductase</fullName>
        <ecNumber evidence="3 6">1.1.1.133</ecNumber>
    </recommendedName>
</protein>
<comment type="catalytic activity">
    <reaction evidence="5">
        <text>dTDP-beta-L-rhamnose + NADP(+) = dTDP-4-dehydro-beta-L-rhamnose + NADPH + H(+)</text>
        <dbReference type="Rhea" id="RHEA:21796"/>
        <dbReference type="ChEBI" id="CHEBI:15378"/>
        <dbReference type="ChEBI" id="CHEBI:57510"/>
        <dbReference type="ChEBI" id="CHEBI:57783"/>
        <dbReference type="ChEBI" id="CHEBI:58349"/>
        <dbReference type="ChEBI" id="CHEBI:62830"/>
        <dbReference type="EC" id="1.1.1.133"/>
    </reaction>
</comment>
<evidence type="ECO:0000313" key="8">
    <source>
        <dbReference type="EMBL" id="SPF45880.1"/>
    </source>
</evidence>
<evidence type="ECO:0000256" key="3">
    <source>
        <dbReference type="ARBA" id="ARBA00012929"/>
    </source>
</evidence>
<comment type="similarity">
    <text evidence="2 6">Belongs to the dTDP-4-dehydrorhamnose reductase family.</text>
</comment>